<protein>
    <submittedName>
        <fullName evidence="1">Putative glycosyl</fullName>
    </submittedName>
</protein>
<reference evidence="1 2" key="1">
    <citation type="journal article" date="2018" name="BMC Genomics">
        <title>Comparative genome analyses reveal sequence features reflecting distinct modes of host-adaptation between dicot and monocot powdery mildew.</title>
        <authorList>
            <person name="Wu Y."/>
            <person name="Ma X."/>
            <person name="Pan Z."/>
            <person name="Kale S.D."/>
            <person name="Song Y."/>
            <person name="King H."/>
            <person name="Zhang Q."/>
            <person name="Presley C."/>
            <person name="Deng X."/>
            <person name="Wei C.I."/>
            <person name="Xiao S."/>
        </authorList>
    </citation>
    <scope>NUCLEOTIDE SEQUENCE [LARGE SCALE GENOMIC DNA]</scope>
    <source>
        <strain evidence="1">UCSC1</strain>
    </source>
</reference>
<dbReference type="Proteomes" id="UP000285405">
    <property type="component" value="Unassembled WGS sequence"/>
</dbReference>
<evidence type="ECO:0000313" key="1">
    <source>
        <dbReference type="EMBL" id="RKF71228.1"/>
    </source>
</evidence>
<evidence type="ECO:0000313" key="2">
    <source>
        <dbReference type="Proteomes" id="UP000285405"/>
    </source>
</evidence>
<proteinExistence type="predicted"/>
<name>A0A420I9L6_9PEZI</name>
<accession>A0A420I9L6</accession>
<gene>
    <name evidence="1" type="ORF">GcC1_104016</name>
</gene>
<organism evidence="1 2">
    <name type="scientific">Golovinomyces cichoracearum</name>
    <dbReference type="NCBI Taxonomy" id="62708"/>
    <lineage>
        <taxon>Eukaryota</taxon>
        <taxon>Fungi</taxon>
        <taxon>Dikarya</taxon>
        <taxon>Ascomycota</taxon>
        <taxon>Pezizomycotina</taxon>
        <taxon>Leotiomycetes</taxon>
        <taxon>Erysiphales</taxon>
        <taxon>Erysiphaceae</taxon>
        <taxon>Golovinomyces</taxon>
    </lineage>
</organism>
<dbReference type="EMBL" id="MCBR01010446">
    <property type="protein sequence ID" value="RKF71228.1"/>
    <property type="molecule type" value="Genomic_DNA"/>
</dbReference>
<comment type="caution">
    <text evidence="1">The sequence shown here is derived from an EMBL/GenBank/DDBJ whole genome shotgun (WGS) entry which is preliminary data.</text>
</comment>
<sequence>MLGSFNSVYSGKEADNILNLIDPKTPAAKFPHDKLQKSQQSANITKQLRDQLLPLPNFKYQSKPSEINHCILNKQKIYEGHFKDNKPYLEEDSFGTFNYPFVNQLNDPQRSKPITLPINDSFEKLPTQELGNLTKTHRNEDTYGEAGDNLNLCLSVFFDECLKADIHNNFTSTPIQIFSKDVRDDNIIYKRQQQLMIEWRNIKLLKKIENNPTKTNAECFDIIVEMLVKIQIDLPNDFRGIYAYETLSLML</sequence>
<dbReference type="AlphaFoldDB" id="A0A420I9L6"/>